<dbReference type="SMART" id="SM00382">
    <property type="entry name" value="AAA"/>
    <property type="match status" value="1"/>
</dbReference>
<dbReference type="InterPro" id="IPR051782">
    <property type="entry name" value="ABC_Transporter_VariousFunc"/>
</dbReference>
<evidence type="ECO:0000256" key="2">
    <source>
        <dbReference type="ARBA" id="ARBA00022741"/>
    </source>
</evidence>
<dbReference type="Proteomes" id="UP000177230">
    <property type="component" value="Unassembled WGS sequence"/>
</dbReference>
<evidence type="ECO:0000256" key="3">
    <source>
        <dbReference type="ARBA" id="ARBA00022840"/>
    </source>
</evidence>
<dbReference type="PANTHER" id="PTHR42939">
    <property type="entry name" value="ABC TRANSPORTER ATP-BINDING PROTEIN ALBC-RELATED"/>
    <property type="match status" value="1"/>
</dbReference>
<sequence length="242" mass="26515">MTAGIELNQALKKFGDKTAVDGLSISVAPGEIFGLLGPNGAGKTTSLKMLAGLMKPDSGQASICGMDIHADPEKAKMQLGYIPDDPFIYELLTGREFLRLVAHIYQIPKEDIEPRINRLAEELDALAWLDQRTEGYSHGMRQKVVIAAAMLHDPLVYLIDEPMVGLDPASMITVRNIFKREAAKGKALLISTHTLSLAEAVCHRIGIIAQGRLVALGTLDELRELSQKKHQGLEDLYLEFTV</sequence>
<keyword evidence="3" id="KW-0067">ATP-binding</keyword>
<dbReference type="CDD" id="cd03230">
    <property type="entry name" value="ABC_DR_subfamily_A"/>
    <property type="match status" value="1"/>
</dbReference>
<dbReference type="PROSITE" id="PS00211">
    <property type="entry name" value="ABC_TRANSPORTER_1"/>
    <property type="match status" value="1"/>
</dbReference>
<dbReference type="InterPro" id="IPR027417">
    <property type="entry name" value="P-loop_NTPase"/>
</dbReference>
<dbReference type="EMBL" id="MFFM01000009">
    <property type="protein sequence ID" value="OGF14099.1"/>
    <property type="molecule type" value="Genomic_DNA"/>
</dbReference>
<evidence type="ECO:0000259" key="4">
    <source>
        <dbReference type="PROSITE" id="PS50893"/>
    </source>
</evidence>
<reference evidence="5 6" key="1">
    <citation type="journal article" date="2016" name="Nat. Commun.">
        <title>Thousands of microbial genomes shed light on interconnected biogeochemical processes in an aquifer system.</title>
        <authorList>
            <person name="Anantharaman K."/>
            <person name="Brown C.T."/>
            <person name="Hug L.A."/>
            <person name="Sharon I."/>
            <person name="Castelle C.J."/>
            <person name="Probst A.J."/>
            <person name="Thomas B.C."/>
            <person name="Singh A."/>
            <person name="Wilkins M.J."/>
            <person name="Karaoz U."/>
            <person name="Brodie E.L."/>
            <person name="Williams K.H."/>
            <person name="Hubbard S.S."/>
            <person name="Banfield J.F."/>
        </authorList>
    </citation>
    <scope>NUCLEOTIDE SEQUENCE [LARGE SCALE GENOMIC DNA]</scope>
</reference>
<dbReference type="AlphaFoldDB" id="A0A1F5RI51"/>
<dbReference type="Gene3D" id="3.40.50.300">
    <property type="entry name" value="P-loop containing nucleotide triphosphate hydrolases"/>
    <property type="match status" value="1"/>
</dbReference>
<feature type="domain" description="ABC transporter" evidence="4">
    <location>
        <begin position="5"/>
        <end position="235"/>
    </location>
</feature>
<dbReference type="InterPro" id="IPR003439">
    <property type="entry name" value="ABC_transporter-like_ATP-bd"/>
</dbReference>
<protein>
    <recommendedName>
        <fullName evidence="4">ABC transporter domain-containing protein</fullName>
    </recommendedName>
</protein>
<dbReference type="PROSITE" id="PS50893">
    <property type="entry name" value="ABC_TRANSPORTER_2"/>
    <property type="match status" value="1"/>
</dbReference>
<name>A0A1F5RI51_9BACT</name>
<accession>A0A1F5RI51</accession>
<organism evidence="5 6">
    <name type="scientific">Candidatus Edwardsbacteria bacterium GWF2_54_11</name>
    <dbReference type="NCBI Taxonomy" id="1817851"/>
    <lineage>
        <taxon>Bacteria</taxon>
        <taxon>Candidatus Edwardsiibacteriota</taxon>
    </lineage>
</organism>
<dbReference type="SUPFAM" id="SSF52540">
    <property type="entry name" value="P-loop containing nucleoside triphosphate hydrolases"/>
    <property type="match status" value="1"/>
</dbReference>
<dbReference type="InterPro" id="IPR003593">
    <property type="entry name" value="AAA+_ATPase"/>
</dbReference>
<dbReference type="InterPro" id="IPR017871">
    <property type="entry name" value="ABC_transporter-like_CS"/>
</dbReference>
<dbReference type="GO" id="GO:0016887">
    <property type="term" value="F:ATP hydrolysis activity"/>
    <property type="evidence" value="ECO:0007669"/>
    <property type="project" value="InterPro"/>
</dbReference>
<evidence type="ECO:0000256" key="1">
    <source>
        <dbReference type="ARBA" id="ARBA00022448"/>
    </source>
</evidence>
<dbReference type="Pfam" id="PF00005">
    <property type="entry name" value="ABC_tran"/>
    <property type="match status" value="1"/>
</dbReference>
<keyword evidence="2" id="KW-0547">Nucleotide-binding</keyword>
<dbReference type="PANTHER" id="PTHR42939:SF1">
    <property type="entry name" value="ABC TRANSPORTER ATP-BINDING PROTEIN ALBC-RELATED"/>
    <property type="match status" value="1"/>
</dbReference>
<gene>
    <name evidence="5" type="ORF">A2024_06100</name>
</gene>
<proteinExistence type="predicted"/>
<evidence type="ECO:0000313" key="6">
    <source>
        <dbReference type="Proteomes" id="UP000177230"/>
    </source>
</evidence>
<comment type="caution">
    <text evidence="5">The sequence shown here is derived from an EMBL/GenBank/DDBJ whole genome shotgun (WGS) entry which is preliminary data.</text>
</comment>
<dbReference type="GO" id="GO:0005524">
    <property type="term" value="F:ATP binding"/>
    <property type="evidence" value="ECO:0007669"/>
    <property type="project" value="UniProtKB-KW"/>
</dbReference>
<evidence type="ECO:0000313" key="5">
    <source>
        <dbReference type="EMBL" id="OGF14099.1"/>
    </source>
</evidence>
<keyword evidence="1" id="KW-0813">Transport</keyword>